<evidence type="ECO:0000256" key="1">
    <source>
        <dbReference type="ARBA" id="ARBA00006484"/>
    </source>
</evidence>
<dbReference type="Pfam" id="PF00106">
    <property type="entry name" value="adh_short"/>
    <property type="match status" value="1"/>
</dbReference>
<accession>A0ABS4DY76</accession>
<evidence type="ECO:0000313" key="4">
    <source>
        <dbReference type="EMBL" id="MBP1850644.1"/>
    </source>
</evidence>
<comment type="caution">
    <text evidence="4">The sequence shown here is derived from an EMBL/GenBank/DDBJ whole genome shotgun (WGS) entry which is preliminary data.</text>
</comment>
<dbReference type="RefSeq" id="WP_209944588.1">
    <property type="nucleotide sequence ID" value="NZ_JAGGJU010000005.1"/>
</dbReference>
<evidence type="ECO:0000313" key="5">
    <source>
        <dbReference type="Proteomes" id="UP000759443"/>
    </source>
</evidence>
<dbReference type="PROSITE" id="PS00061">
    <property type="entry name" value="ADH_SHORT"/>
    <property type="match status" value="1"/>
</dbReference>
<dbReference type="PANTHER" id="PTHR42901">
    <property type="entry name" value="ALCOHOL DEHYDROGENASE"/>
    <property type="match status" value="1"/>
</dbReference>
<sequence length="274" mass="28738">MTSNSLPGTALVTGASSGIGATYADRLARRGYDLILVARNRERLDAAAERLARDHGVKVDVLAADLTQHEDVLRVEARLRSDAAITMFVNNAGMGSGSALKDETDLDLLDRMVAVNVVAANRLAIAAVQAFLARDRGTIVNTASVVALSPHFFNGTYSASKSFVLTFTESLAGELQGTNVRLQAVLPGLTRTEIFERAGGSVDALDPEKVMDVSDLVDAALAGLDQGELITIPSLADAGLYDGYIAARDALGPHLSLRKPAARYGVTDAASDAA</sequence>
<dbReference type="PIRSF" id="PIRSF000126">
    <property type="entry name" value="11-beta-HSD1"/>
    <property type="match status" value="1"/>
</dbReference>
<keyword evidence="2" id="KW-0560">Oxidoreductase</keyword>
<dbReference type="SUPFAM" id="SSF51735">
    <property type="entry name" value="NAD(P)-binding Rossmann-fold domains"/>
    <property type="match status" value="1"/>
</dbReference>
<dbReference type="InterPro" id="IPR020904">
    <property type="entry name" value="Sc_DH/Rdtase_CS"/>
</dbReference>
<dbReference type="Gene3D" id="3.40.50.720">
    <property type="entry name" value="NAD(P)-binding Rossmann-like Domain"/>
    <property type="match status" value="1"/>
</dbReference>
<protein>
    <submittedName>
        <fullName evidence="4">Short-subunit dehydrogenase</fullName>
    </submittedName>
</protein>
<dbReference type="InterPro" id="IPR036291">
    <property type="entry name" value="NAD(P)-bd_dom_sf"/>
</dbReference>
<dbReference type="PRINTS" id="PR00080">
    <property type="entry name" value="SDRFAMILY"/>
</dbReference>
<proteinExistence type="inferred from homology"/>
<name>A0ABS4DY76_9HYPH</name>
<dbReference type="Proteomes" id="UP000759443">
    <property type="component" value="Unassembled WGS sequence"/>
</dbReference>
<dbReference type="PRINTS" id="PR00081">
    <property type="entry name" value="GDHRDH"/>
</dbReference>
<evidence type="ECO:0000256" key="3">
    <source>
        <dbReference type="RuleBase" id="RU000363"/>
    </source>
</evidence>
<keyword evidence="5" id="KW-1185">Reference proteome</keyword>
<gene>
    <name evidence="4" type="ORF">J2Z17_002081</name>
</gene>
<comment type="similarity">
    <text evidence="1 3">Belongs to the short-chain dehydrogenases/reductases (SDR) family.</text>
</comment>
<dbReference type="EMBL" id="JAGGJU010000005">
    <property type="protein sequence ID" value="MBP1850644.1"/>
    <property type="molecule type" value="Genomic_DNA"/>
</dbReference>
<dbReference type="PANTHER" id="PTHR42901:SF1">
    <property type="entry name" value="ALCOHOL DEHYDROGENASE"/>
    <property type="match status" value="1"/>
</dbReference>
<dbReference type="InterPro" id="IPR002347">
    <property type="entry name" value="SDR_fam"/>
</dbReference>
<evidence type="ECO:0000256" key="2">
    <source>
        <dbReference type="ARBA" id="ARBA00023002"/>
    </source>
</evidence>
<organism evidence="4 5">
    <name type="scientific">Rhizobium halophytocola</name>
    <dbReference type="NCBI Taxonomy" id="735519"/>
    <lineage>
        <taxon>Bacteria</taxon>
        <taxon>Pseudomonadati</taxon>
        <taxon>Pseudomonadota</taxon>
        <taxon>Alphaproteobacteria</taxon>
        <taxon>Hyphomicrobiales</taxon>
        <taxon>Rhizobiaceae</taxon>
        <taxon>Rhizobium/Agrobacterium group</taxon>
        <taxon>Rhizobium</taxon>
    </lineage>
</organism>
<reference evidence="4 5" key="1">
    <citation type="submission" date="2021-03" db="EMBL/GenBank/DDBJ databases">
        <title>Genomic Encyclopedia of Type Strains, Phase IV (KMG-IV): sequencing the most valuable type-strain genomes for metagenomic binning, comparative biology and taxonomic classification.</title>
        <authorList>
            <person name="Goeker M."/>
        </authorList>
    </citation>
    <scope>NUCLEOTIDE SEQUENCE [LARGE SCALE GENOMIC DNA]</scope>
    <source>
        <strain evidence="4 5">DSM 21600</strain>
    </source>
</reference>